<gene>
    <name evidence="6" type="ORF">GCM10023147_00030</name>
</gene>
<evidence type="ECO:0000256" key="3">
    <source>
        <dbReference type="ARBA" id="ARBA00022989"/>
    </source>
</evidence>
<evidence type="ECO:0000256" key="1">
    <source>
        <dbReference type="ARBA" id="ARBA00004141"/>
    </source>
</evidence>
<comment type="caution">
    <text evidence="6">The sequence shown here is derived from an EMBL/GenBank/DDBJ whole genome shotgun (WGS) entry which is preliminary data.</text>
</comment>
<evidence type="ECO:0000313" key="6">
    <source>
        <dbReference type="EMBL" id="GAA4382400.1"/>
    </source>
</evidence>
<keyword evidence="7" id="KW-1185">Reference proteome</keyword>
<evidence type="ECO:0000256" key="2">
    <source>
        <dbReference type="ARBA" id="ARBA00022692"/>
    </source>
</evidence>
<dbReference type="RefSeq" id="WP_344989110.1">
    <property type="nucleotide sequence ID" value="NZ_BAABFR010000001.1"/>
</dbReference>
<evidence type="ECO:0008006" key="8">
    <source>
        <dbReference type="Google" id="ProtNLM"/>
    </source>
</evidence>
<evidence type="ECO:0000256" key="5">
    <source>
        <dbReference type="SAM" id="Phobius"/>
    </source>
</evidence>
<feature type="transmembrane region" description="Helical" evidence="5">
    <location>
        <begin position="97"/>
        <end position="118"/>
    </location>
</feature>
<feature type="transmembrane region" description="Helical" evidence="5">
    <location>
        <begin position="64"/>
        <end position="85"/>
    </location>
</feature>
<protein>
    <recommendedName>
        <fullName evidence="8">DoxX-like family protein</fullName>
    </recommendedName>
</protein>
<keyword evidence="4 5" id="KW-0472">Membrane</keyword>
<dbReference type="Pfam" id="PF13564">
    <property type="entry name" value="DoxX_2"/>
    <property type="match status" value="1"/>
</dbReference>
<reference evidence="7" key="1">
    <citation type="journal article" date="2019" name="Int. J. Syst. Evol. Microbiol.">
        <title>The Global Catalogue of Microorganisms (GCM) 10K type strain sequencing project: providing services to taxonomists for standard genome sequencing and annotation.</title>
        <authorList>
            <consortium name="The Broad Institute Genomics Platform"/>
            <consortium name="The Broad Institute Genome Sequencing Center for Infectious Disease"/>
            <person name="Wu L."/>
            <person name="Ma J."/>
        </authorList>
    </citation>
    <scope>NUCLEOTIDE SEQUENCE [LARGE SCALE GENOMIC DNA]</scope>
    <source>
        <strain evidence="7">JCM 17688</strain>
    </source>
</reference>
<dbReference type="Proteomes" id="UP001500635">
    <property type="component" value="Unassembled WGS sequence"/>
</dbReference>
<evidence type="ECO:0000256" key="4">
    <source>
        <dbReference type="ARBA" id="ARBA00023136"/>
    </source>
</evidence>
<sequence length="121" mass="12184">MTAIILSIVLALISAGAGIPKLILKGTPVDNLRGHAFTDTQIRLIGGAEAAAAVGLLIGIAVPWLGAAAAAGMTILLLTATGFHVRWGDYGRGRAGVIESLPALILAVFAAVTLGFVIGQT</sequence>
<proteinExistence type="predicted"/>
<name>A0ABP8IZV0_9ACTN</name>
<organism evidence="6 7">
    <name type="scientific">Tsukamurella soli</name>
    <dbReference type="NCBI Taxonomy" id="644556"/>
    <lineage>
        <taxon>Bacteria</taxon>
        <taxon>Bacillati</taxon>
        <taxon>Actinomycetota</taxon>
        <taxon>Actinomycetes</taxon>
        <taxon>Mycobacteriales</taxon>
        <taxon>Tsukamurellaceae</taxon>
        <taxon>Tsukamurella</taxon>
    </lineage>
</organism>
<accession>A0ABP8IZV0</accession>
<keyword evidence="2 5" id="KW-0812">Transmembrane</keyword>
<keyword evidence="3 5" id="KW-1133">Transmembrane helix</keyword>
<comment type="subcellular location">
    <subcellularLocation>
        <location evidence="1">Membrane</location>
        <topology evidence="1">Multi-pass membrane protein</topology>
    </subcellularLocation>
</comment>
<evidence type="ECO:0000313" key="7">
    <source>
        <dbReference type="Proteomes" id="UP001500635"/>
    </source>
</evidence>
<dbReference type="EMBL" id="BAABFR010000001">
    <property type="protein sequence ID" value="GAA4382400.1"/>
    <property type="molecule type" value="Genomic_DNA"/>
</dbReference>
<dbReference type="InterPro" id="IPR032808">
    <property type="entry name" value="DoxX"/>
</dbReference>